<keyword evidence="4" id="KW-1185">Reference proteome</keyword>
<dbReference type="Pfam" id="PF03372">
    <property type="entry name" value="Exo_endo_phos"/>
    <property type="match status" value="1"/>
</dbReference>
<gene>
    <name evidence="3" type="ORF">DD236_09000</name>
</gene>
<dbReference type="AlphaFoldDB" id="A0A2V1K4K2"/>
<feature type="transmembrane region" description="Helical" evidence="1">
    <location>
        <begin position="42"/>
        <end position="65"/>
    </location>
</feature>
<dbReference type="Gene3D" id="3.60.10.10">
    <property type="entry name" value="Endonuclease/exonuclease/phosphatase"/>
    <property type="match status" value="1"/>
</dbReference>
<keyword evidence="1" id="KW-0812">Transmembrane</keyword>
<reference evidence="4" key="1">
    <citation type="submission" date="2018-05" db="EMBL/GenBank/DDBJ databases">
        <authorList>
            <person name="Li Y."/>
        </authorList>
    </citation>
    <scope>NUCLEOTIDE SEQUENCE [LARGE SCALE GENOMIC DNA]</scope>
    <source>
        <strain evidence="4">sk1b4</strain>
    </source>
</reference>
<keyword evidence="1" id="KW-1133">Transmembrane helix</keyword>
<dbReference type="OrthoDB" id="2340043at2"/>
<feature type="domain" description="Endonuclease/exonuclease/phosphatase" evidence="2">
    <location>
        <begin position="114"/>
        <end position="325"/>
    </location>
</feature>
<keyword evidence="1" id="KW-0472">Membrane</keyword>
<dbReference type="GO" id="GO:0003824">
    <property type="term" value="F:catalytic activity"/>
    <property type="evidence" value="ECO:0007669"/>
    <property type="project" value="InterPro"/>
</dbReference>
<organism evidence="3 4">
    <name type="scientific">Ancrocorticia populi</name>
    <dbReference type="NCBI Taxonomy" id="2175228"/>
    <lineage>
        <taxon>Bacteria</taxon>
        <taxon>Bacillati</taxon>
        <taxon>Actinomycetota</taxon>
        <taxon>Actinomycetes</taxon>
        <taxon>Actinomycetales</taxon>
        <taxon>Actinomycetaceae</taxon>
        <taxon>Ancrocorticia</taxon>
    </lineage>
</organism>
<proteinExistence type="predicted"/>
<dbReference type="EMBL" id="QETB01000004">
    <property type="protein sequence ID" value="PWF26193.1"/>
    <property type="molecule type" value="Genomic_DNA"/>
</dbReference>
<name>A0A2V1K4K2_9ACTO</name>
<evidence type="ECO:0000256" key="1">
    <source>
        <dbReference type="SAM" id="Phobius"/>
    </source>
</evidence>
<accession>A0A2V1K4K2</accession>
<dbReference type="RefSeq" id="WP_109094020.1">
    <property type="nucleotide sequence ID" value="NZ_CAMELQ010000084.1"/>
</dbReference>
<sequence length="339" mass="35603">MRFVWGALSLVLTAFAVITVKPELVAADYALQTPFAQMIAMRGWIVVGFAGIGVLFLVFGLLRFLIAGRGRIALTFSIAMLLVAGLHAGTMYSRGLTDDEAISPGNADGSIVLLQYNTMGGAVESSDIAQAIVDNDVSVVTLPETSTESGQEIVEELASQGLDFQQFDTGTSGYEADYRSTVMLVSSDLGQYTQEEIFSESSSPQALKASPVNGEGPALIAIHALSPGRDHMEAWQNEISQAYSLCSSEPNAIIAGDFNSTKDHEAALGLSQTCTDAVSQAGSGGVGTWPAKFNPLLSSPIDRVLTTAQFKGADAAFIDLGGSDHRGVLVRLDPEGSAA</sequence>
<dbReference type="InterPro" id="IPR036691">
    <property type="entry name" value="Endo/exonu/phosph_ase_sf"/>
</dbReference>
<comment type="caution">
    <text evidence="3">The sequence shown here is derived from an EMBL/GenBank/DDBJ whole genome shotgun (WGS) entry which is preliminary data.</text>
</comment>
<evidence type="ECO:0000259" key="2">
    <source>
        <dbReference type="Pfam" id="PF03372"/>
    </source>
</evidence>
<feature type="transmembrane region" description="Helical" evidence="1">
    <location>
        <begin position="72"/>
        <end position="92"/>
    </location>
</feature>
<dbReference type="InterPro" id="IPR005135">
    <property type="entry name" value="Endo/exonuclease/phosphatase"/>
</dbReference>
<evidence type="ECO:0000313" key="4">
    <source>
        <dbReference type="Proteomes" id="UP000245283"/>
    </source>
</evidence>
<protein>
    <recommendedName>
        <fullName evidence="2">Endonuclease/exonuclease/phosphatase domain-containing protein</fullName>
    </recommendedName>
</protein>
<dbReference type="SUPFAM" id="SSF56219">
    <property type="entry name" value="DNase I-like"/>
    <property type="match status" value="1"/>
</dbReference>
<evidence type="ECO:0000313" key="3">
    <source>
        <dbReference type="EMBL" id="PWF26193.1"/>
    </source>
</evidence>
<dbReference type="Proteomes" id="UP000245283">
    <property type="component" value="Unassembled WGS sequence"/>
</dbReference>